<evidence type="ECO:0000256" key="4">
    <source>
        <dbReference type="ARBA" id="ARBA00022597"/>
    </source>
</evidence>
<evidence type="ECO:0000256" key="6">
    <source>
        <dbReference type="ARBA" id="ARBA00022692"/>
    </source>
</evidence>
<keyword evidence="7 9" id="KW-1133">Transmembrane helix</keyword>
<keyword evidence="3" id="KW-1003">Cell membrane</keyword>
<accession>U7VDQ0</accession>
<feature type="transmembrane region" description="Helical" evidence="9">
    <location>
        <begin position="205"/>
        <end position="233"/>
    </location>
</feature>
<dbReference type="PANTHER" id="PTHR32502:SF8">
    <property type="entry name" value="N-ACETYLGALACTOSAMINE PERMEASE IIC COMPONENT 1"/>
    <property type="match status" value="1"/>
</dbReference>
<feature type="transmembrane region" description="Helical" evidence="9">
    <location>
        <begin position="136"/>
        <end position="158"/>
    </location>
</feature>
<dbReference type="eggNOG" id="COG3715">
    <property type="taxonomic scope" value="Bacteria"/>
</dbReference>
<evidence type="ECO:0000256" key="9">
    <source>
        <dbReference type="SAM" id="Phobius"/>
    </source>
</evidence>
<evidence type="ECO:0000313" key="10">
    <source>
        <dbReference type="EMBL" id="ERT69847.1"/>
    </source>
</evidence>
<dbReference type="AlphaFoldDB" id="U7VDQ0"/>
<dbReference type="GO" id="GO:0009401">
    <property type="term" value="P:phosphoenolpyruvate-dependent sugar phosphotransferase system"/>
    <property type="evidence" value="ECO:0007669"/>
    <property type="project" value="UniProtKB-KW"/>
</dbReference>
<dbReference type="EMBL" id="AXZF01000011">
    <property type="protein sequence ID" value="ERT69847.1"/>
    <property type="molecule type" value="Genomic_DNA"/>
</dbReference>
<protein>
    <submittedName>
        <fullName evidence="10">Putative N-acetylgalactosamine permease IIC component 1</fullName>
    </submittedName>
</protein>
<comment type="caution">
    <text evidence="10">The sequence shown here is derived from an EMBL/GenBank/DDBJ whole genome shotgun (WGS) entry which is preliminary data.</text>
</comment>
<dbReference type="PANTHER" id="PTHR32502">
    <property type="entry name" value="N-ACETYLGALACTOSAMINE PERMEASE II COMPONENT-RELATED"/>
    <property type="match status" value="1"/>
</dbReference>
<proteinExistence type="predicted"/>
<evidence type="ECO:0000256" key="8">
    <source>
        <dbReference type="ARBA" id="ARBA00023136"/>
    </source>
</evidence>
<dbReference type="PROSITE" id="PS51106">
    <property type="entry name" value="PTS_EIIC_TYPE_4"/>
    <property type="match status" value="1"/>
</dbReference>
<dbReference type="HOGENOM" id="CLU_069101_2_1_0"/>
<keyword evidence="2" id="KW-0813">Transport</keyword>
<keyword evidence="8 9" id="KW-0472">Membrane</keyword>
<name>U7VDQ0_9FUSO</name>
<evidence type="ECO:0000256" key="5">
    <source>
        <dbReference type="ARBA" id="ARBA00022683"/>
    </source>
</evidence>
<dbReference type="GO" id="GO:0005886">
    <property type="term" value="C:plasma membrane"/>
    <property type="evidence" value="ECO:0007669"/>
    <property type="project" value="UniProtKB-SubCell"/>
</dbReference>
<dbReference type="Proteomes" id="UP000017081">
    <property type="component" value="Unassembled WGS sequence"/>
</dbReference>
<dbReference type="STRING" id="1319815.HMPREF0202_00307"/>
<keyword evidence="11" id="KW-1185">Reference proteome</keyword>
<organism evidence="10 11">
    <name type="scientific">Cetobacterium somerae ATCC BAA-474</name>
    <dbReference type="NCBI Taxonomy" id="1319815"/>
    <lineage>
        <taxon>Bacteria</taxon>
        <taxon>Fusobacteriati</taxon>
        <taxon>Fusobacteriota</taxon>
        <taxon>Fusobacteriia</taxon>
        <taxon>Fusobacteriales</taxon>
        <taxon>Fusobacteriaceae</taxon>
        <taxon>Cetobacterium</taxon>
    </lineage>
</organism>
<feature type="transmembrane region" description="Helical" evidence="9">
    <location>
        <begin position="31"/>
        <end position="57"/>
    </location>
</feature>
<feature type="transmembrane region" description="Helical" evidence="9">
    <location>
        <begin position="178"/>
        <end position="198"/>
    </location>
</feature>
<feature type="transmembrane region" description="Helical" evidence="9">
    <location>
        <begin position="91"/>
        <end position="115"/>
    </location>
</feature>
<sequence>MLLKAFLVAIYAGLAGIDLFDGLSHIHRPLVSGLIVGLILGDMKMGLIAGATLELVWMGAVPVGGAQPPNVVVGGIIGSAFAIMAKQDPTVAVGIAIPFAVAVQACITLLFTFFSPVMHKADKYAESCDTKGIERINYLGMGILFIFYFTVVFLPISIGAEAAQGIVSLLPPWLIKGFGVAGGMMPAIGFALLLNIMFKKEYIIFFVLGFILATYLNLPVIAIAAIGFIIAIYDYQKSKSVDKIKGLSLTSSTEEDYSDGI</sequence>
<evidence type="ECO:0000313" key="11">
    <source>
        <dbReference type="Proteomes" id="UP000017081"/>
    </source>
</evidence>
<keyword evidence="6 9" id="KW-0812">Transmembrane</keyword>
<gene>
    <name evidence="10" type="ORF">HMPREF0202_00307</name>
</gene>
<evidence type="ECO:0000256" key="1">
    <source>
        <dbReference type="ARBA" id="ARBA00004651"/>
    </source>
</evidence>
<dbReference type="Pfam" id="PF03609">
    <property type="entry name" value="EII-Sor"/>
    <property type="match status" value="1"/>
</dbReference>
<keyword evidence="4" id="KW-0762">Sugar transport</keyword>
<reference evidence="10 11" key="1">
    <citation type="submission" date="2013-08" db="EMBL/GenBank/DDBJ databases">
        <authorList>
            <person name="Weinstock G."/>
            <person name="Sodergren E."/>
            <person name="Wylie T."/>
            <person name="Fulton L."/>
            <person name="Fulton R."/>
            <person name="Fronick C."/>
            <person name="O'Laughlin M."/>
            <person name="Godfrey J."/>
            <person name="Miner T."/>
            <person name="Herter B."/>
            <person name="Appelbaum E."/>
            <person name="Cordes M."/>
            <person name="Lek S."/>
            <person name="Wollam A."/>
            <person name="Pepin K.H."/>
            <person name="Palsikar V.B."/>
            <person name="Mitreva M."/>
            <person name="Wilson R.K."/>
        </authorList>
    </citation>
    <scope>NUCLEOTIDE SEQUENCE [LARGE SCALE GENOMIC DNA]</scope>
    <source>
        <strain evidence="10 11">ATCC BAA-474</strain>
    </source>
</reference>
<dbReference type="InterPro" id="IPR004700">
    <property type="entry name" value="PTS_IIC_man"/>
</dbReference>
<dbReference type="NCBIfam" id="NF040757">
    <property type="entry name" value="AgaW"/>
    <property type="match status" value="1"/>
</dbReference>
<keyword evidence="5" id="KW-0598">Phosphotransferase system</keyword>
<feature type="transmembrane region" description="Helical" evidence="9">
    <location>
        <begin position="69"/>
        <end position="85"/>
    </location>
</feature>
<evidence type="ECO:0000256" key="3">
    <source>
        <dbReference type="ARBA" id="ARBA00022475"/>
    </source>
</evidence>
<evidence type="ECO:0000256" key="7">
    <source>
        <dbReference type="ARBA" id="ARBA00022989"/>
    </source>
</evidence>
<evidence type="ECO:0000256" key="2">
    <source>
        <dbReference type="ARBA" id="ARBA00022448"/>
    </source>
</evidence>
<comment type="subcellular location">
    <subcellularLocation>
        <location evidence="1">Cell membrane</location>
        <topology evidence="1">Multi-pass membrane protein</topology>
    </subcellularLocation>
</comment>
<dbReference type="InterPro" id="IPR047835">
    <property type="entry name" value="PTS_IIC_GalNAc_AgaW-like"/>
</dbReference>
<dbReference type="RefSeq" id="WP_023049856.1">
    <property type="nucleotide sequence ID" value="NZ_CP173065.2"/>
</dbReference>
<dbReference type="InterPro" id="IPR050303">
    <property type="entry name" value="GatZ_KbaZ_carbometab"/>
</dbReference>
<dbReference type="PATRIC" id="fig|1319815.3.peg.295"/>